<dbReference type="OrthoDB" id="4680325at2759"/>
<evidence type="ECO:0000313" key="4">
    <source>
        <dbReference type="EMBL" id="CAF1171441.1"/>
    </source>
</evidence>
<keyword evidence="6" id="KW-1185">Reference proteome</keyword>
<evidence type="ECO:0000256" key="1">
    <source>
        <dbReference type="ARBA" id="ARBA00022443"/>
    </source>
</evidence>
<dbReference type="SMART" id="SM00326">
    <property type="entry name" value="SH3"/>
    <property type="match status" value="1"/>
</dbReference>
<dbReference type="EMBL" id="CAJNOI010000191">
    <property type="protein sequence ID" value="CAF1171441.1"/>
    <property type="molecule type" value="Genomic_DNA"/>
</dbReference>
<accession>A0A814U8U5</accession>
<evidence type="ECO:0000313" key="7">
    <source>
        <dbReference type="Proteomes" id="UP000663877"/>
    </source>
</evidence>
<keyword evidence="1 2" id="KW-0728">SH3 domain</keyword>
<dbReference type="EMBL" id="CAJNOM010000280">
    <property type="protein sequence ID" value="CAF1314764.1"/>
    <property type="molecule type" value="Genomic_DNA"/>
</dbReference>
<dbReference type="SUPFAM" id="SSF50044">
    <property type="entry name" value="SH3-domain"/>
    <property type="match status" value="1"/>
</dbReference>
<organism evidence="4 7">
    <name type="scientific">Adineta steineri</name>
    <dbReference type="NCBI Taxonomy" id="433720"/>
    <lineage>
        <taxon>Eukaryota</taxon>
        <taxon>Metazoa</taxon>
        <taxon>Spiralia</taxon>
        <taxon>Gnathifera</taxon>
        <taxon>Rotifera</taxon>
        <taxon>Eurotatoria</taxon>
        <taxon>Bdelloidea</taxon>
        <taxon>Adinetida</taxon>
        <taxon>Adinetidae</taxon>
        <taxon>Adineta</taxon>
    </lineage>
</organism>
<dbReference type="InterPro" id="IPR001452">
    <property type="entry name" value="SH3_domain"/>
</dbReference>
<dbReference type="InterPro" id="IPR036028">
    <property type="entry name" value="SH3-like_dom_sf"/>
</dbReference>
<name>A0A814U8U5_9BILA</name>
<proteinExistence type="predicted"/>
<evidence type="ECO:0000313" key="6">
    <source>
        <dbReference type="Proteomes" id="UP000663832"/>
    </source>
</evidence>
<sequence length="254" mass="28607">MIEYTNRNKMEETTARVFARLHHMKSVLYKTIKKTPKFCGGITNRNGTYCSPTSYISTTDNDDDDDNLYDPTITLTNITSDDTISSISGDSLDSGVSALSDFSHCSLLSSTSLLHRSVTLPQSCHLRCDPSVINYVSHNLLTTDCSECFLNEIDESSSSTQLPLAESSRRFIYENDPTIIADDEDEQIGPLTSTLVDRWHVVTKSYSAIFRQDLTVRKNELVQVLRCTHPHWVWVRNEESEEGYVPQDCLATSS</sequence>
<gene>
    <name evidence="4" type="ORF">BJG266_LOCUS25219</name>
    <name evidence="5" type="ORF">QVE165_LOCUS31992</name>
</gene>
<dbReference type="Proteomes" id="UP000663877">
    <property type="component" value="Unassembled WGS sequence"/>
</dbReference>
<dbReference type="Proteomes" id="UP000663832">
    <property type="component" value="Unassembled WGS sequence"/>
</dbReference>
<dbReference type="PROSITE" id="PS50002">
    <property type="entry name" value="SH3"/>
    <property type="match status" value="1"/>
</dbReference>
<dbReference type="Gene3D" id="2.30.30.40">
    <property type="entry name" value="SH3 Domains"/>
    <property type="match status" value="1"/>
</dbReference>
<comment type="caution">
    <text evidence="4">The sequence shown here is derived from an EMBL/GenBank/DDBJ whole genome shotgun (WGS) entry which is preliminary data.</text>
</comment>
<protein>
    <recommendedName>
        <fullName evidence="3">SH3 domain-containing protein</fullName>
    </recommendedName>
</protein>
<evidence type="ECO:0000259" key="3">
    <source>
        <dbReference type="PROSITE" id="PS50002"/>
    </source>
</evidence>
<evidence type="ECO:0000313" key="5">
    <source>
        <dbReference type="EMBL" id="CAF1314764.1"/>
    </source>
</evidence>
<feature type="domain" description="SH3" evidence="3">
    <location>
        <begin position="195"/>
        <end position="254"/>
    </location>
</feature>
<dbReference type="AlphaFoldDB" id="A0A814U8U5"/>
<reference evidence="4" key="1">
    <citation type="submission" date="2021-02" db="EMBL/GenBank/DDBJ databases">
        <authorList>
            <person name="Nowell W R."/>
        </authorList>
    </citation>
    <scope>NUCLEOTIDE SEQUENCE</scope>
</reference>
<evidence type="ECO:0000256" key="2">
    <source>
        <dbReference type="PROSITE-ProRule" id="PRU00192"/>
    </source>
</evidence>